<dbReference type="CDD" id="cd05333">
    <property type="entry name" value="BKR_SDR_c"/>
    <property type="match status" value="1"/>
</dbReference>
<evidence type="ECO:0000256" key="11">
    <source>
        <dbReference type="PIRSR" id="PIRSR611284-2"/>
    </source>
</evidence>
<feature type="binding site" evidence="11">
    <location>
        <position position="91"/>
    </location>
    <ligand>
        <name>NADP(+)</name>
        <dbReference type="ChEBI" id="CHEBI:58349"/>
    </ligand>
</feature>
<dbReference type="PRINTS" id="PR00081">
    <property type="entry name" value="GDHRDH"/>
</dbReference>
<dbReference type="PANTHER" id="PTHR42879">
    <property type="entry name" value="3-OXOACYL-(ACYL-CARRIER-PROTEIN) REDUCTASE"/>
    <property type="match status" value="1"/>
</dbReference>
<gene>
    <name evidence="14" type="ORF">BRCON_2408</name>
</gene>
<dbReference type="PRINTS" id="PR00080">
    <property type="entry name" value="SDRFAMILY"/>
</dbReference>
<evidence type="ECO:0000256" key="9">
    <source>
        <dbReference type="ARBA" id="ARBA00023160"/>
    </source>
</evidence>
<dbReference type="PROSITE" id="PS00061">
    <property type="entry name" value="ADH_SHORT"/>
    <property type="match status" value="1"/>
</dbReference>
<dbReference type="InterPro" id="IPR050259">
    <property type="entry name" value="SDR"/>
</dbReference>
<dbReference type="NCBIfam" id="TIGR01830">
    <property type="entry name" value="3oxo_ACP_reduc"/>
    <property type="match status" value="1"/>
</dbReference>
<evidence type="ECO:0000256" key="3">
    <source>
        <dbReference type="ARBA" id="ARBA00012948"/>
    </source>
</evidence>
<dbReference type="Proteomes" id="UP000262583">
    <property type="component" value="Chromosome"/>
</dbReference>
<dbReference type="UniPathway" id="UPA00094"/>
<feature type="binding site" evidence="11">
    <location>
        <begin position="156"/>
        <end position="160"/>
    </location>
    <ligand>
        <name>NADP(+)</name>
        <dbReference type="ChEBI" id="CHEBI:58349"/>
    </ligand>
</feature>
<keyword evidence="6 11" id="KW-0521">NADP</keyword>
<dbReference type="SMART" id="SM00822">
    <property type="entry name" value="PKS_KR"/>
    <property type="match status" value="1"/>
</dbReference>
<comment type="catalytic activity">
    <reaction evidence="12">
        <text>a (3R)-hydroxyacyl-[ACP] + NADP(+) = a 3-oxoacyl-[ACP] + NADPH + H(+)</text>
        <dbReference type="Rhea" id="RHEA:17397"/>
        <dbReference type="Rhea" id="RHEA-COMP:9916"/>
        <dbReference type="Rhea" id="RHEA-COMP:9945"/>
        <dbReference type="ChEBI" id="CHEBI:15378"/>
        <dbReference type="ChEBI" id="CHEBI:57783"/>
        <dbReference type="ChEBI" id="CHEBI:58349"/>
        <dbReference type="ChEBI" id="CHEBI:78776"/>
        <dbReference type="ChEBI" id="CHEBI:78827"/>
        <dbReference type="EC" id="1.1.1.100"/>
    </reaction>
</comment>
<keyword evidence="9 12" id="KW-0275">Fatty acid biosynthesis</keyword>
<evidence type="ECO:0000259" key="13">
    <source>
        <dbReference type="SMART" id="SM00822"/>
    </source>
</evidence>
<evidence type="ECO:0000313" key="15">
    <source>
        <dbReference type="Proteomes" id="UP000262583"/>
    </source>
</evidence>
<dbReference type="InterPro" id="IPR057326">
    <property type="entry name" value="KR_dom"/>
</dbReference>
<feature type="binding site" evidence="11">
    <location>
        <position position="189"/>
    </location>
    <ligand>
        <name>NADP(+)</name>
        <dbReference type="ChEBI" id="CHEBI:58349"/>
    </ligand>
</feature>
<dbReference type="FunFam" id="3.40.50.720:FF:000037">
    <property type="entry name" value="3-oxoacyl-[acyl-carrier-protein] reductase FabG"/>
    <property type="match status" value="1"/>
</dbReference>
<dbReference type="AlphaFoldDB" id="A0A2Z4Y8N7"/>
<organism evidence="14 15">
    <name type="scientific">Sumerlaea chitinivorans</name>
    <dbReference type="NCBI Taxonomy" id="2250252"/>
    <lineage>
        <taxon>Bacteria</taxon>
        <taxon>Candidatus Sumerlaeota</taxon>
        <taxon>Candidatus Sumerlaeia</taxon>
        <taxon>Candidatus Sumerlaeales</taxon>
        <taxon>Candidatus Sumerlaeaceae</taxon>
        <taxon>Candidatus Sumerlaea</taxon>
    </lineage>
</organism>
<evidence type="ECO:0000313" key="14">
    <source>
        <dbReference type="EMBL" id="AXA37178.1"/>
    </source>
</evidence>
<evidence type="ECO:0000256" key="8">
    <source>
        <dbReference type="ARBA" id="ARBA00023098"/>
    </source>
</evidence>
<keyword evidence="5 12" id="KW-0276">Fatty acid metabolism</keyword>
<evidence type="ECO:0000256" key="1">
    <source>
        <dbReference type="ARBA" id="ARBA00005194"/>
    </source>
</evidence>
<evidence type="ECO:0000256" key="4">
    <source>
        <dbReference type="ARBA" id="ARBA00022516"/>
    </source>
</evidence>
<keyword evidence="8 12" id="KW-0443">Lipid metabolism</keyword>
<name>A0A2Z4Y8N7_SUMC1</name>
<dbReference type="EC" id="1.1.1.100" evidence="3 12"/>
<evidence type="ECO:0000256" key="2">
    <source>
        <dbReference type="ARBA" id="ARBA00006484"/>
    </source>
</evidence>
<sequence length="248" mass="26022">MKTISLEGQVAVVTGAGRGIGRAIVEEFVAAGADVVIADIAPPPDDLLEYVKTQGRRAVGVVADVSKVEDCNRIIETAVSEFGKIDILVNNAGITRDALLMRMEEDAWDAVLAVNLKSVYACSRAAIKHMMKARKGAIINIASVAGIMGNAGQCNYAASKAGVIGFSKSLAREVASRNIRVNCVAPGFIRSKMTDVLDDKVKEAVVAQIPLGRFGEVQDIANAVLYLASPAAQYVTGAVLVVDGGMSM</sequence>
<dbReference type="EMBL" id="CP030759">
    <property type="protein sequence ID" value="AXA37178.1"/>
    <property type="molecule type" value="Genomic_DNA"/>
</dbReference>
<feature type="binding site" evidence="11">
    <location>
        <begin position="15"/>
        <end position="18"/>
    </location>
    <ligand>
        <name>NADP(+)</name>
        <dbReference type="ChEBI" id="CHEBI:58349"/>
    </ligand>
</feature>
<reference evidence="14 15" key="1">
    <citation type="submission" date="2018-05" db="EMBL/GenBank/DDBJ databases">
        <title>A metagenomic window into the 2 km-deep terrestrial subsurface aquifer revealed taxonomically and functionally diverse microbial community comprising novel uncultured bacterial lineages.</title>
        <authorList>
            <person name="Kadnikov V.V."/>
            <person name="Mardanov A.V."/>
            <person name="Beletsky A.V."/>
            <person name="Banks D."/>
            <person name="Pimenov N.V."/>
            <person name="Frank Y.A."/>
            <person name="Karnachuk O.V."/>
            <person name="Ravin N.V."/>
        </authorList>
    </citation>
    <scope>NUCLEOTIDE SEQUENCE [LARGE SCALE GENOMIC DNA]</scope>
    <source>
        <strain evidence="14">BY</strain>
    </source>
</reference>
<dbReference type="InterPro" id="IPR020904">
    <property type="entry name" value="Sc_DH/Rdtase_CS"/>
</dbReference>
<dbReference type="GO" id="GO:0006633">
    <property type="term" value="P:fatty acid biosynthetic process"/>
    <property type="evidence" value="ECO:0007669"/>
    <property type="project" value="UniProtKB-UniPathway"/>
</dbReference>
<comment type="similarity">
    <text evidence="2 12">Belongs to the short-chain dehydrogenases/reductases (SDR) family.</text>
</comment>
<evidence type="ECO:0000256" key="6">
    <source>
        <dbReference type="ARBA" id="ARBA00022857"/>
    </source>
</evidence>
<dbReference type="SUPFAM" id="SSF51735">
    <property type="entry name" value="NAD(P)-binding Rossmann-fold domains"/>
    <property type="match status" value="1"/>
</dbReference>
<dbReference type="InterPro" id="IPR011284">
    <property type="entry name" value="3oxo_ACP_reduc"/>
</dbReference>
<comment type="pathway">
    <text evidence="1 12">Lipid metabolism; fatty acid biosynthesis.</text>
</comment>
<protein>
    <recommendedName>
        <fullName evidence="3 12">3-oxoacyl-[acyl-carrier-protein] reductase</fullName>
        <ecNumber evidence="3 12">1.1.1.100</ecNumber>
    </recommendedName>
</protein>
<dbReference type="GO" id="GO:0051287">
    <property type="term" value="F:NAD binding"/>
    <property type="evidence" value="ECO:0007669"/>
    <property type="project" value="UniProtKB-UniRule"/>
</dbReference>
<dbReference type="InterPro" id="IPR036291">
    <property type="entry name" value="NAD(P)-bd_dom_sf"/>
</dbReference>
<dbReference type="InterPro" id="IPR002347">
    <property type="entry name" value="SDR_fam"/>
</dbReference>
<dbReference type="Gene3D" id="3.40.50.720">
    <property type="entry name" value="NAD(P)-binding Rossmann-like Domain"/>
    <property type="match status" value="1"/>
</dbReference>
<dbReference type="GO" id="GO:0004316">
    <property type="term" value="F:3-oxoacyl-[acyl-carrier-protein] reductase (NADPH) activity"/>
    <property type="evidence" value="ECO:0007669"/>
    <property type="project" value="UniProtKB-UniRule"/>
</dbReference>
<keyword evidence="4 12" id="KW-0444">Lipid biosynthesis</keyword>
<feature type="active site" description="Proton acceptor" evidence="10">
    <location>
        <position position="156"/>
    </location>
</feature>
<accession>A0A2Z4Y8N7</accession>
<feature type="domain" description="Ketoreductase" evidence="13">
    <location>
        <begin position="9"/>
        <end position="192"/>
    </location>
</feature>
<dbReference type="NCBIfam" id="NF009466">
    <property type="entry name" value="PRK12826.1-2"/>
    <property type="match status" value="1"/>
</dbReference>
<comment type="function">
    <text evidence="12">Catalyzes the NADPH-dependent reduction of beta-ketoacyl-ACP substrates to beta-hydroxyacyl-ACP products, the first reductive step in the elongation cycle of fatty acid biosynthesis.</text>
</comment>
<evidence type="ECO:0000256" key="5">
    <source>
        <dbReference type="ARBA" id="ARBA00022832"/>
    </source>
</evidence>
<dbReference type="NCBIfam" id="NF005559">
    <property type="entry name" value="PRK07231.1"/>
    <property type="match status" value="1"/>
</dbReference>
<dbReference type="PANTHER" id="PTHR42879:SF2">
    <property type="entry name" value="3-OXOACYL-[ACYL-CARRIER-PROTEIN] REDUCTASE FABG"/>
    <property type="match status" value="1"/>
</dbReference>
<dbReference type="KEGG" id="schv:BRCON_2408"/>
<proteinExistence type="inferred from homology"/>
<dbReference type="Pfam" id="PF13561">
    <property type="entry name" value="adh_short_C2"/>
    <property type="match status" value="1"/>
</dbReference>
<evidence type="ECO:0000256" key="10">
    <source>
        <dbReference type="PIRSR" id="PIRSR611284-1"/>
    </source>
</evidence>
<keyword evidence="7 12" id="KW-0560">Oxidoreductase</keyword>
<comment type="subunit">
    <text evidence="12">Homotetramer.</text>
</comment>
<evidence type="ECO:0000256" key="7">
    <source>
        <dbReference type="ARBA" id="ARBA00023002"/>
    </source>
</evidence>
<evidence type="ECO:0000256" key="12">
    <source>
        <dbReference type="RuleBase" id="RU366074"/>
    </source>
</evidence>